<name>A0A0W1JR61_DESHA</name>
<reference evidence="1 2" key="1">
    <citation type="submission" date="2015-12" db="EMBL/GenBank/DDBJ databases">
        <title>Draft Genome Sequence of Desulfitobacterium hafniense Strain DH, a Sulfate-reducing Bacterium Isolated from Paddy Soils.</title>
        <authorList>
            <person name="Bao P."/>
            <person name="Zhang X."/>
            <person name="Li G."/>
        </authorList>
    </citation>
    <scope>NUCLEOTIDE SEQUENCE [LARGE SCALE GENOMIC DNA]</scope>
    <source>
        <strain evidence="1 2">DH</strain>
    </source>
</reference>
<comment type="caution">
    <text evidence="1">The sequence shown here is derived from an EMBL/GenBank/DDBJ whole genome shotgun (WGS) entry which is preliminary data.</text>
</comment>
<organism evidence="1 2">
    <name type="scientific">Desulfitobacterium hafniense</name>
    <name type="common">Desulfitobacterium frappieri</name>
    <dbReference type="NCBI Taxonomy" id="49338"/>
    <lineage>
        <taxon>Bacteria</taxon>
        <taxon>Bacillati</taxon>
        <taxon>Bacillota</taxon>
        <taxon>Clostridia</taxon>
        <taxon>Eubacteriales</taxon>
        <taxon>Desulfitobacteriaceae</taxon>
        <taxon>Desulfitobacterium</taxon>
    </lineage>
</organism>
<dbReference type="EMBL" id="LOCK01000001">
    <property type="protein sequence ID" value="KTE93878.1"/>
    <property type="molecule type" value="Genomic_DNA"/>
</dbReference>
<evidence type="ECO:0000313" key="1">
    <source>
        <dbReference type="EMBL" id="KTE93878.1"/>
    </source>
</evidence>
<dbReference type="AlphaFoldDB" id="A0A0W1JR61"/>
<gene>
    <name evidence="1" type="ORF">AT727_02675</name>
</gene>
<dbReference type="Proteomes" id="UP000054623">
    <property type="component" value="Unassembled WGS sequence"/>
</dbReference>
<sequence length="66" mass="7872">MHTYDSSYYVIGDLDGYWTIKQSSPKDYYVTKFLSSGSVLQYQFDNLKDTERHILNHIYENILPMK</sequence>
<protein>
    <submittedName>
        <fullName evidence="1">Uncharacterized protein</fullName>
    </submittedName>
</protein>
<evidence type="ECO:0000313" key="2">
    <source>
        <dbReference type="Proteomes" id="UP000054623"/>
    </source>
</evidence>
<proteinExistence type="predicted"/>
<accession>A0A0W1JR61</accession>